<sequence>MTTPRTLPSTVRRVLPWLLRWWAVQAALAVVGRLVARRKNEGDESTAGIRRVVVVGGDELRPVHPELSRVRLDVLMGGVQLDLGAVPHVPGGVDLTVRALMGGVGLTVPAGWKVWWDCKGVGGVGFAQDDGLVHTDDERGADLRVHATVLLGGIGIEGAPQDDSWGR</sequence>
<keyword evidence="2" id="KW-1185">Reference proteome</keyword>
<name>A0A1H3KTJ3_9ACTN</name>
<dbReference type="Proteomes" id="UP000198921">
    <property type="component" value="Unassembled WGS sequence"/>
</dbReference>
<evidence type="ECO:0000313" key="2">
    <source>
        <dbReference type="Proteomes" id="UP000198921"/>
    </source>
</evidence>
<dbReference type="OrthoDB" id="5184739at2"/>
<reference evidence="2" key="1">
    <citation type="submission" date="2016-10" db="EMBL/GenBank/DDBJ databases">
        <authorList>
            <person name="Varghese N."/>
            <person name="Submissions S."/>
        </authorList>
    </citation>
    <scope>NUCLEOTIDE SEQUENCE [LARGE SCALE GENOMIC DNA]</scope>
    <source>
        <strain evidence="2">DSM 45422</strain>
    </source>
</reference>
<accession>A0A1H3KTJ3</accession>
<organism evidence="1 2">
    <name type="scientific">Geodermatophilus africanus</name>
    <dbReference type="NCBI Taxonomy" id="1137993"/>
    <lineage>
        <taxon>Bacteria</taxon>
        <taxon>Bacillati</taxon>
        <taxon>Actinomycetota</taxon>
        <taxon>Actinomycetes</taxon>
        <taxon>Geodermatophilales</taxon>
        <taxon>Geodermatophilaceae</taxon>
        <taxon>Geodermatophilus</taxon>
    </lineage>
</organism>
<protein>
    <recommendedName>
        <fullName evidence="3">Cell wall-active antibiotics response 4TMS YvqF</fullName>
    </recommendedName>
</protein>
<gene>
    <name evidence="1" type="ORF">SAMN05660209_03135</name>
</gene>
<proteinExistence type="predicted"/>
<dbReference type="AlphaFoldDB" id="A0A1H3KTJ3"/>
<dbReference type="EMBL" id="FNOT01000008">
    <property type="protein sequence ID" value="SDY55527.1"/>
    <property type="molecule type" value="Genomic_DNA"/>
</dbReference>
<dbReference type="RefSeq" id="WP_091158173.1">
    <property type="nucleotide sequence ID" value="NZ_FNOT01000008.1"/>
</dbReference>
<evidence type="ECO:0008006" key="3">
    <source>
        <dbReference type="Google" id="ProtNLM"/>
    </source>
</evidence>
<evidence type="ECO:0000313" key="1">
    <source>
        <dbReference type="EMBL" id="SDY55527.1"/>
    </source>
</evidence>